<accession>A0AA38PZA9</accession>
<reference evidence="4" key="2">
    <citation type="submission" date="2022-08" db="EMBL/GenBank/DDBJ databases">
        <authorList>
            <consortium name="DOE Joint Genome Institute"/>
            <person name="Min B."/>
            <person name="Riley R."/>
            <person name="Sierra-Patev S."/>
            <person name="Naranjo-Ortiz M."/>
            <person name="Looney B."/>
            <person name="Konkel Z."/>
            <person name="Slot J.C."/>
            <person name="Sakamoto Y."/>
            <person name="Steenwyk J.L."/>
            <person name="Rokas A."/>
            <person name="Carro J."/>
            <person name="Camarero S."/>
            <person name="Ferreira P."/>
            <person name="Molpeceres G."/>
            <person name="Ruiz-Duenas F.J."/>
            <person name="Serrano A."/>
            <person name="Henrissat B."/>
            <person name="Drula E."/>
            <person name="Hughes K.W."/>
            <person name="Mata J.L."/>
            <person name="Ishikawa N.K."/>
            <person name="Vargas-Isla R."/>
            <person name="Ushijima S."/>
            <person name="Smith C.A."/>
            <person name="Ahrendt S."/>
            <person name="Andreopoulos W."/>
            <person name="He G."/>
            <person name="Labutti K."/>
            <person name="Lipzen A."/>
            <person name="Ng V."/>
            <person name="Sandor L."/>
            <person name="Barry K."/>
            <person name="Martinez A.T."/>
            <person name="Xiao Y."/>
            <person name="Gibbons J.G."/>
            <person name="Terashima K."/>
            <person name="Hibbett D.S."/>
            <person name="Grigoriev I.V."/>
        </authorList>
    </citation>
    <scope>NUCLEOTIDE SEQUENCE</scope>
    <source>
        <strain evidence="4">TFB7829</strain>
    </source>
</reference>
<feature type="compositionally biased region" description="Polar residues" evidence="2">
    <location>
        <begin position="558"/>
        <end position="567"/>
    </location>
</feature>
<feature type="compositionally biased region" description="Polar residues" evidence="2">
    <location>
        <begin position="520"/>
        <end position="537"/>
    </location>
</feature>
<evidence type="ECO:0000313" key="4">
    <source>
        <dbReference type="EMBL" id="KAJ3984584.1"/>
    </source>
</evidence>
<dbReference type="PANTHER" id="PTHR42107">
    <property type="entry name" value="YALI0D24453P"/>
    <property type="match status" value="1"/>
</dbReference>
<feature type="compositionally biased region" description="Polar residues" evidence="2">
    <location>
        <begin position="427"/>
        <end position="442"/>
    </location>
</feature>
<evidence type="ECO:0000256" key="2">
    <source>
        <dbReference type="SAM" id="MobiDB-lite"/>
    </source>
</evidence>
<keyword evidence="5" id="KW-1185">Reference proteome</keyword>
<evidence type="ECO:0000256" key="1">
    <source>
        <dbReference type="SAM" id="Coils"/>
    </source>
</evidence>
<evidence type="ECO:0008006" key="6">
    <source>
        <dbReference type="Google" id="ProtNLM"/>
    </source>
</evidence>
<feature type="region of interest" description="Disordered" evidence="2">
    <location>
        <begin position="486"/>
        <end position="567"/>
    </location>
</feature>
<gene>
    <name evidence="3" type="ORF">DFH05DRAFT_1468384</name>
    <name evidence="4" type="ORF">F5890DRAFT_1516101</name>
</gene>
<reference evidence="3 5" key="3">
    <citation type="journal article" date="2023" name="Proc. Natl. Acad. Sci. U.S.A.">
        <title>A global phylogenomic analysis of the shiitake genus Lentinula.</title>
        <authorList>
            <person name="Sierra-Patev S."/>
            <person name="Min B."/>
            <person name="Naranjo-Ortiz M."/>
            <person name="Looney B."/>
            <person name="Konkel Z."/>
            <person name="Slot J.C."/>
            <person name="Sakamoto Y."/>
            <person name="Steenwyk J.L."/>
            <person name="Rokas A."/>
            <person name="Carro J."/>
            <person name="Camarero S."/>
            <person name="Ferreira P."/>
            <person name="Molpeceres G."/>
            <person name="Ruiz-Duenas F.J."/>
            <person name="Serrano A."/>
            <person name="Henrissat B."/>
            <person name="Drula E."/>
            <person name="Hughes K.W."/>
            <person name="Mata J.L."/>
            <person name="Ishikawa N.K."/>
            <person name="Vargas-Isla R."/>
            <person name="Ushijima S."/>
            <person name="Smith C.A."/>
            <person name="Donoghue J."/>
            <person name="Ahrendt S."/>
            <person name="Andreopoulos W."/>
            <person name="He G."/>
            <person name="LaButti K."/>
            <person name="Lipzen A."/>
            <person name="Ng V."/>
            <person name="Riley R."/>
            <person name="Sandor L."/>
            <person name="Barry K."/>
            <person name="Martinez A.T."/>
            <person name="Xiao Y."/>
            <person name="Gibbons J.G."/>
            <person name="Terashima K."/>
            <person name="Grigoriev I.V."/>
            <person name="Hibbett D."/>
        </authorList>
    </citation>
    <scope>NUCLEOTIDE SEQUENCE [LARGE SCALE GENOMIC DNA]</scope>
    <source>
        <strain evidence="3 5">TFB7810</strain>
    </source>
</reference>
<proteinExistence type="predicted"/>
<organism evidence="3 5">
    <name type="scientific">Lentinula detonsa</name>
    <dbReference type="NCBI Taxonomy" id="2804962"/>
    <lineage>
        <taxon>Eukaryota</taxon>
        <taxon>Fungi</taxon>
        <taxon>Dikarya</taxon>
        <taxon>Basidiomycota</taxon>
        <taxon>Agaricomycotina</taxon>
        <taxon>Agaricomycetes</taxon>
        <taxon>Agaricomycetidae</taxon>
        <taxon>Agaricales</taxon>
        <taxon>Marasmiineae</taxon>
        <taxon>Omphalotaceae</taxon>
        <taxon>Lentinula</taxon>
    </lineage>
</organism>
<accession>A0A9W8PBD8</accession>
<comment type="caution">
    <text evidence="3">The sequence shown here is derived from an EMBL/GenBank/DDBJ whole genome shotgun (WGS) entry which is preliminary data.</text>
</comment>
<feature type="coiled-coil region" evidence="1">
    <location>
        <begin position="269"/>
        <end position="306"/>
    </location>
</feature>
<evidence type="ECO:0000313" key="3">
    <source>
        <dbReference type="EMBL" id="KAJ3750732.1"/>
    </source>
</evidence>
<dbReference type="EMBL" id="JANVFU010000001">
    <property type="protein sequence ID" value="KAJ3750732.1"/>
    <property type="molecule type" value="Genomic_DNA"/>
</dbReference>
<protein>
    <recommendedName>
        <fullName evidence="6">WHIM1 domain-containing protein</fullName>
    </recommendedName>
</protein>
<feature type="region of interest" description="Disordered" evidence="2">
    <location>
        <begin position="1"/>
        <end position="20"/>
    </location>
</feature>
<dbReference type="AlphaFoldDB" id="A0A9W8PBD8"/>
<feature type="region of interest" description="Disordered" evidence="2">
    <location>
        <begin position="306"/>
        <end position="334"/>
    </location>
</feature>
<name>A0A9W8PBD8_9AGAR</name>
<feature type="region of interest" description="Disordered" evidence="2">
    <location>
        <begin position="421"/>
        <end position="442"/>
    </location>
</feature>
<dbReference type="EMBL" id="MU801985">
    <property type="protein sequence ID" value="KAJ3984584.1"/>
    <property type="molecule type" value="Genomic_DNA"/>
</dbReference>
<feature type="compositionally biased region" description="Basic and acidic residues" evidence="2">
    <location>
        <begin position="384"/>
        <end position="400"/>
    </location>
</feature>
<feature type="region of interest" description="Disordered" evidence="2">
    <location>
        <begin position="347"/>
        <end position="400"/>
    </location>
</feature>
<sequence length="567" mass="62931">MATTAPRGHVCPSSNAKHPSDRWESLFIYSFICKFTNLRGKVEGLETPMDFENALLLRESNVIVTNILTRFILNLRPQTRNLSEDQISSTVASVLGDYFKTSERTIFWNDDLHKNVDPFPCLEGGFFAADWDFKLKILRQLVELQLSHSTDIKAKIDRAWGANFNKNKKKDPTNAPPEPSDPDSRASLQMLPLGQDSERKRYWVADKSPRVYISTNPWKITAIFQSISSTRVEYVALIENVKQTAPRPAGAKGKAKKWTKQEASHHALVEALEARLEIIDAELARVAKVQRKIEQRKLLMAQAELRQTRTRRQTRRPDYVYNNGADSEDDGDEYRYQEDEGYEEYYADYGEDGGSRRSLRQNKSKGASEGQRRSSRSAVVNANGKREADQEKWSTWRGERRSARLGAPEEILLDYVPPTKRARTDDSAFSTDSSEAGPSLINGNQSIKVKATGAAALKPTEFAAEQIAGRKKSKYWIYAVEPIPGVVPASSDGQTNNDDGGVPSAELSANNGPMDIDLPTNRSLSPLASGSHATNADSGVDIPASPSPKVQALPSRSMAGSLSPLSP</sequence>
<dbReference type="Proteomes" id="UP001163850">
    <property type="component" value="Unassembled WGS sequence"/>
</dbReference>
<dbReference type="Proteomes" id="UP001142393">
    <property type="component" value="Unassembled WGS sequence"/>
</dbReference>
<feature type="region of interest" description="Disordered" evidence="2">
    <location>
        <begin position="163"/>
        <end position="188"/>
    </location>
</feature>
<dbReference type="PANTHER" id="PTHR42107:SF1">
    <property type="entry name" value="WHIM1 DOMAIN-CONTAINING PROTEIN"/>
    <property type="match status" value="1"/>
</dbReference>
<evidence type="ECO:0000313" key="5">
    <source>
        <dbReference type="Proteomes" id="UP001142393"/>
    </source>
</evidence>
<keyword evidence="1" id="KW-0175">Coiled coil</keyword>
<reference evidence="3" key="1">
    <citation type="submission" date="2022-08" db="EMBL/GenBank/DDBJ databases">
        <authorList>
            <consortium name="DOE Joint Genome Institute"/>
            <person name="Min B."/>
            <person name="Sierra-Patev S."/>
            <person name="Naranjo-Ortiz M."/>
            <person name="Looney B."/>
            <person name="Konkel Z."/>
            <person name="Slot J.C."/>
            <person name="Sakamoto Y."/>
            <person name="Steenwyk J.L."/>
            <person name="Rokas A."/>
            <person name="Carro J."/>
            <person name="Camarero S."/>
            <person name="Ferreira P."/>
            <person name="Molpeceres G."/>
            <person name="Ruiz-duenas F.J."/>
            <person name="Serrano A."/>
            <person name="Henrissat B."/>
            <person name="Drula E."/>
            <person name="Hughes K.W."/>
            <person name="Mata J.L."/>
            <person name="Ishikawa N.K."/>
            <person name="Vargas-Isla R."/>
            <person name="Ushijima S."/>
            <person name="Smith C.A."/>
            <person name="Ahrendt S."/>
            <person name="Andreopoulos W."/>
            <person name="He G."/>
            <person name="LaButti K."/>
            <person name="Lipzen A."/>
            <person name="Ng V."/>
            <person name="Riley R."/>
            <person name="Sandor L."/>
            <person name="Barry K."/>
            <person name="Martinez A.T."/>
            <person name="Xiao Y."/>
            <person name="Gibbons J.G."/>
            <person name="Terashima K."/>
            <person name="Hibbett D.S."/>
            <person name="Grigoriev I.V."/>
        </authorList>
    </citation>
    <scope>NUCLEOTIDE SEQUENCE</scope>
    <source>
        <strain evidence="3">TFB7810</strain>
    </source>
</reference>